<dbReference type="SUPFAM" id="SSF56059">
    <property type="entry name" value="Glutathione synthetase ATP-binding domain-like"/>
    <property type="match status" value="1"/>
</dbReference>
<dbReference type="PANTHER" id="PTHR46069">
    <property type="entry name" value="TUBULIN TYROSINE LIGASE"/>
    <property type="match status" value="1"/>
</dbReference>
<keyword evidence="2" id="KW-1185">Reference proteome</keyword>
<accession>A0A078BC45</accession>
<name>A0A078BC45_STYLE</name>
<reference evidence="1 2" key="1">
    <citation type="submission" date="2014-06" db="EMBL/GenBank/DDBJ databases">
        <authorList>
            <person name="Swart Estienne"/>
        </authorList>
    </citation>
    <scope>NUCLEOTIDE SEQUENCE [LARGE SCALE GENOMIC DNA]</scope>
    <source>
        <strain evidence="1 2">130c</strain>
    </source>
</reference>
<dbReference type="GO" id="GO:0016874">
    <property type="term" value="F:ligase activity"/>
    <property type="evidence" value="ECO:0007669"/>
    <property type="project" value="UniProtKB-KW"/>
</dbReference>
<sequence>MTQIISQGRVKKQQKMMSKIEDAYLNQKSQNKGKLKSRDYNATTTNIKSQWQKLPEFYKNLENLKSPLGVQNTTSLKSAQSEYRNHQDVYQLRKNFTKPFDLKMRPLMTHVYIHDLQTSKYPQIINKTNQLQPLGKNTKSYKFQIMPGNNSQLVRKVILATERSQYWQELPNITQGHFHFRWAPVSKQVNFERLSFNFTQMTNHLEGHNEISKKHELFKNLKYHLEINMEKPIYSLKQQLQQFKNIFFLMEEFKTKFDSDITDPVQLASYQNIIQQKQVTFISKKKDIQKQGAYFGQLLQQPSTAQILKSSQKSDHIMPLCHFKGKNVWILKPTSLNRGKGIHVISSFKKLKKLIRDYCQNENRGPILKHSSFIIQKYIEDPFLINKRKFDIRVWVLINQEQEVYFFRRYIADNKLKCDFDQDILPKMKYYAALSIESAKRKLNSSKRKQCFEIFGYDYIIDKDFNVWLIEANTNPCIEESSSILKVLIPRMLNDALKLTIDQVFPTLNKNLDDQVTSNGLELRTESLKQKIVHQSIDMNNLGHIDGINNYDIKNLIQSKKQLKKQQVSNGQIDINRKFETFSVPGYPDQINMWQISMHKTSFIQGEDIFNKVDWQ</sequence>
<dbReference type="Pfam" id="PF03133">
    <property type="entry name" value="TTL"/>
    <property type="match status" value="2"/>
</dbReference>
<dbReference type="PROSITE" id="PS51221">
    <property type="entry name" value="TTL"/>
    <property type="match status" value="1"/>
</dbReference>
<evidence type="ECO:0000313" key="2">
    <source>
        <dbReference type="Proteomes" id="UP000039865"/>
    </source>
</evidence>
<dbReference type="AlphaFoldDB" id="A0A078BC45"/>
<evidence type="ECO:0000313" key="1">
    <source>
        <dbReference type="EMBL" id="CDW91776.1"/>
    </source>
</evidence>
<protein>
    <submittedName>
        <fullName evidence="1">Tubulin-tyrosine ligase family</fullName>
    </submittedName>
</protein>
<dbReference type="Gene3D" id="3.30.470.20">
    <property type="entry name" value="ATP-grasp fold, B domain"/>
    <property type="match status" value="1"/>
</dbReference>
<dbReference type="OrthoDB" id="202825at2759"/>
<keyword evidence="1" id="KW-0436">Ligase</keyword>
<dbReference type="InParanoid" id="A0A078BC45"/>
<dbReference type="EMBL" id="CCKQ01019740">
    <property type="protein sequence ID" value="CDW91776.1"/>
    <property type="molecule type" value="Genomic_DNA"/>
</dbReference>
<organism evidence="1 2">
    <name type="scientific">Stylonychia lemnae</name>
    <name type="common">Ciliate</name>
    <dbReference type="NCBI Taxonomy" id="5949"/>
    <lineage>
        <taxon>Eukaryota</taxon>
        <taxon>Sar</taxon>
        <taxon>Alveolata</taxon>
        <taxon>Ciliophora</taxon>
        <taxon>Intramacronucleata</taxon>
        <taxon>Spirotrichea</taxon>
        <taxon>Stichotrichia</taxon>
        <taxon>Sporadotrichida</taxon>
        <taxon>Oxytrichidae</taxon>
        <taxon>Stylonychinae</taxon>
        <taxon>Stylonychia</taxon>
    </lineage>
</organism>
<dbReference type="OMA" id="NIKCNVQ"/>
<dbReference type="Proteomes" id="UP000039865">
    <property type="component" value="Unassembled WGS sequence"/>
</dbReference>
<dbReference type="InterPro" id="IPR004344">
    <property type="entry name" value="TTL/TTLL_fam"/>
</dbReference>
<dbReference type="PANTHER" id="PTHR46069:SF1">
    <property type="entry name" value="CHROMOSOME UNDETERMINED SCAFFOLD_125, WHOLE GENOME SHOTGUN SEQUENCE"/>
    <property type="match status" value="1"/>
</dbReference>
<gene>
    <name evidence="1" type="primary">Contig5819.g6234</name>
    <name evidence="1" type="ORF">STYLEM_20937</name>
</gene>
<proteinExistence type="predicted"/>